<evidence type="ECO:0000313" key="1">
    <source>
        <dbReference type="EMBL" id="GFY48612.1"/>
    </source>
</evidence>
<comment type="caution">
    <text evidence="1">The sequence shown here is derived from an EMBL/GenBank/DDBJ whole genome shotgun (WGS) entry which is preliminary data.</text>
</comment>
<reference evidence="1" key="1">
    <citation type="submission" date="2020-08" db="EMBL/GenBank/DDBJ databases">
        <title>Multicomponent nature underlies the extraordinary mechanical properties of spider dragline silk.</title>
        <authorList>
            <person name="Kono N."/>
            <person name="Nakamura H."/>
            <person name="Mori M."/>
            <person name="Yoshida Y."/>
            <person name="Ohtoshi R."/>
            <person name="Malay A.D."/>
            <person name="Moran D.A.P."/>
            <person name="Tomita M."/>
            <person name="Numata K."/>
            <person name="Arakawa K."/>
        </authorList>
    </citation>
    <scope>NUCLEOTIDE SEQUENCE</scope>
</reference>
<keyword evidence="2" id="KW-1185">Reference proteome</keyword>
<name>A0A8X6X9E5_9ARAC</name>
<proteinExistence type="predicted"/>
<dbReference type="Proteomes" id="UP000886998">
    <property type="component" value="Unassembled WGS sequence"/>
</dbReference>
<dbReference type="AlphaFoldDB" id="A0A8X6X9E5"/>
<organism evidence="1 2">
    <name type="scientific">Trichonephila inaurata madagascariensis</name>
    <dbReference type="NCBI Taxonomy" id="2747483"/>
    <lineage>
        <taxon>Eukaryota</taxon>
        <taxon>Metazoa</taxon>
        <taxon>Ecdysozoa</taxon>
        <taxon>Arthropoda</taxon>
        <taxon>Chelicerata</taxon>
        <taxon>Arachnida</taxon>
        <taxon>Araneae</taxon>
        <taxon>Araneomorphae</taxon>
        <taxon>Entelegynae</taxon>
        <taxon>Araneoidea</taxon>
        <taxon>Nephilidae</taxon>
        <taxon>Trichonephila</taxon>
        <taxon>Trichonephila inaurata</taxon>
    </lineage>
</organism>
<accession>A0A8X6X9E5</accession>
<dbReference type="EMBL" id="BMAV01006557">
    <property type="protein sequence ID" value="GFY48612.1"/>
    <property type="molecule type" value="Genomic_DNA"/>
</dbReference>
<evidence type="ECO:0000313" key="2">
    <source>
        <dbReference type="Proteomes" id="UP000886998"/>
    </source>
</evidence>
<gene>
    <name evidence="1" type="ORF">TNIN_442971</name>
</gene>
<protein>
    <submittedName>
        <fullName evidence="1">Uncharacterized protein</fullName>
    </submittedName>
</protein>
<sequence>MEIAVCMLNEEWVGNISEPGTTNNYRCCKNNQHRLPAGSYKEHTYPYDHPGKSCLALEENHQNSGLPAPIAGGLNFEADLFLPPCNPNTNKAVSTIDYCFNLLNWLSGNGKEVVLQWIPVHFVVLCNETTDYLAKKRSVSPPNITFRSFIRLHQVNC</sequence>